<protein>
    <submittedName>
        <fullName evidence="1">Uncharacterized protein</fullName>
    </submittedName>
</protein>
<sequence length="70" mass="8244">MEDFVIFGDVIINMTHVHKIEISEEQVTFYTANRQVMEDIFRSKNQELFEKLSAYLRKESFNVNNLGSQA</sequence>
<name>A0ABV6Z589_UNCC1</name>
<evidence type="ECO:0000313" key="1">
    <source>
        <dbReference type="EMBL" id="MFC1853611.1"/>
    </source>
</evidence>
<organism evidence="1 2">
    <name type="scientific">candidate division CSSED10-310 bacterium</name>
    <dbReference type="NCBI Taxonomy" id="2855610"/>
    <lineage>
        <taxon>Bacteria</taxon>
        <taxon>Bacteria division CSSED10-310</taxon>
    </lineage>
</organism>
<comment type="caution">
    <text evidence="1">The sequence shown here is derived from an EMBL/GenBank/DDBJ whole genome shotgun (WGS) entry which is preliminary data.</text>
</comment>
<gene>
    <name evidence="1" type="ORF">ACFL27_25790</name>
</gene>
<dbReference type="Proteomes" id="UP001594351">
    <property type="component" value="Unassembled WGS sequence"/>
</dbReference>
<reference evidence="1 2" key="1">
    <citation type="submission" date="2024-09" db="EMBL/GenBank/DDBJ databases">
        <title>Laminarin stimulates single cell rates of sulfate reduction while oxygen inhibits transcriptomic activity in coastal marine sediment.</title>
        <authorList>
            <person name="Lindsay M."/>
            <person name="Orcutt B."/>
            <person name="Emerson D."/>
            <person name="Stepanauskas R."/>
            <person name="D'Angelo T."/>
        </authorList>
    </citation>
    <scope>NUCLEOTIDE SEQUENCE [LARGE SCALE GENOMIC DNA]</scope>
    <source>
        <strain evidence="1">SAG AM-311-K15</strain>
    </source>
</reference>
<dbReference type="EMBL" id="JBHPBY010000550">
    <property type="protein sequence ID" value="MFC1853611.1"/>
    <property type="molecule type" value="Genomic_DNA"/>
</dbReference>
<keyword evidence="2" id="KW-1185">Reference proteome</keyword>
<proteinExistence type="predicted"/>
<accession>A0ABV6Z589</accession>
<evidence type="ECO:0000313" key="2">
    <source>
        <dbReference type="Proteomes" id="UP001594351"/>
    </source>
</evidence>